<evidence type="ECO:0000313" key="2">
    <source>
        <dbReference type="Proteomes" id="UP000005801"/>
    </source>
</evidence>
<comment type="caution">
    <text evidence="1">The sequence shown here is derived from an EMBL/GenBank/DDBJ whole genome shotgun (WGS) entry which is preliminary data.</text>
</comment>
<dbReference type="STRING" id="391625.PPSIR1_05138"/>
<accession>A6FX00</accession>
<evidence type="ECO:0000313" key="1">
    <source>
        <dbReference type="EMBL" id="EDM81824.1"/>
    </source>
</evidence>
<dbReference type="Proteomes" id="UP000005801">
    <property type="component" value="Unassembled WGS sequence"/>
</dbReference>
<dbReference type="EMBL" id="ABCS01000001">
    <property type="protein sequence ID" value="EDM81824.1"/>
    <property type="molecule type" value="Genomic_DNA"/>
</dbReference>
<protein>
    <submittedName>
        <fullName evidence="1">Uncharacterized protein</fullName>
    </submittedName>
</protein>
<dbReference type="Gene3D" id="3.60.60.10">
    <property type="entry name" value="Penicillin V Acylase, Chain A"/>
    <property type="match status" value="1"/>
</dbReference>
<dbReference type="RefSeq" id="WP_006968999.1">
    <property type="nucleotide sequence ID" value="NZ_ABCS01000001.1"/>
</dbReference>
<dbReference type="AlphaFoldDB" id="A6FX00"/>
<organism evidence="1 2">
    <name type="scientific">Plesiocystis pacifica SIR-1</name>
    <dbReference type="NCBI Taxonomy" id="391625"/>
    <lineage>
        <taxon>Bacteria</taxon>
        <taxon>Pseudomonadati</taxon>
        <taxon>Myxococcota</taxon>
        <taxon>Polyangia</taxon>
        <taxon>Nannocystales</taxon>
        <taxon>Nannocystaceae</taxon>
        <taxon>Plesiocystis</taxon>
    </lineage>
</organism>
<gene>
    <name evidence="1" type="ORF">PPSIR1_05138</name>
</gene>
<keyword evidence="2" id="KW-1185">Reference proteome</keyword>
<proteinExistence type="predicted"/>
<sequence length="238" mass="25326">MSEALGGLALYVNGPRGPALGGAWAFEEGCELGLHPLDGGEGGWLFGPSPEAPVAGLSPSGVVVVGLRLFPALEPVPGAVPGCEALRALLALPDLASMRASIETTALTDGRCWMLSDGEAFLGFEQLGAERILTRVGAKTSHVHANFCFDPSLRQREREPRPPTSYRRLELASTLYVQRQPDTVGGVAEFFDAVEVASFPSGEGRAGALFAVEIHSRRILWRSRADRPVSILRASPQP</sequence>
<reference evidence="1 2" key="1">
    <citation type="submission" date="2007-06" db="EMBL/GenBank/DDBJ databases">
        <authorList>
            <person name="Shimkets L."/>
            <person name="Ferriera S."/>
            <person name="Johnson J."/>
            <person name="Kravitz S."/>
            <person name="Beeson K."/>
            <person name="Sutton G."/>
            <person name="Rogers Y.-H."/>
            <person name="Friedman R."/>
            <person name="Frazier M."/>
            <person name="Venter J.C."/>
        </authorList>
    </citation>
    <scope>NUCLEOTIDE SEQUENCE [LARGE SCALE GENOMIC DNA]</scope>
    <source>
        <strain evidence="1 2">SIR-1</strain>
    </source>
</reference>
<name>A6FX00_9BACT</name>
<dbReference type="OrthoDB" id="5513750at2"/>